<dbReference type="InterPro" id="IPR004821">
    <property type="entry name" value="Cyt_trans-like"/>
</dbReference>
<dbReference type="NCBIfam" id="NF001985">
    <property type="entry name" value="PRK00777.1"/>
    <property type="match status" value="1"/>
</dbReference>
<name>A0A062V2X1_9EURY</name>
<keyword evidence="5 7" id="KW-0067">ATP-binding</keyword>
<evidence type="ECO:0000259" key="8">
    <source>
        <dbReference type="Pfam" id="PF01467"/>
    </source>
</evidence>
<dbReference type="InterPro" id="IPR023540">
    <property type="entry name" value="PPAT_arch"/>
</dbReference>
<keyword evidence="1 7" id="KW-0963">Cytoplasm</keyword>
<dbReference type="InterPro" id="IPR014729">
    <property type="entry name" value="Rossmann-like_a/b/a_fold"/>
</dbReference>
<dbReference type="GO" id="GO:0005524">
    <property type="term" value="F:ATP binding"/>
    <property type="evidence" value="ECO:0007669"/>
    <property type="project" value="UniProtKB-KW"/>
</dbReference>
<evidence type="ECO:0000313" key="9">
    <source>
        <dbReference type="EMBL" id="KCZ71722.1"/>
    </source>
</evidence>
<dbReference type="OrthoDB" id="53228at2157"/>
<organism evidence="9 10">
    <name type="scientific">Candidatus Methanoperedens nitratireducens</name>
    <dbReference type="NCBI Taxonomy" id="1392998"/>
    <lineage>
        <taxon>Archaea</taxon>
        <taxon>Methanobacteriati</taxon>
        <taxon>Methanobacteriota</taxon>
        <taxon>Stenosarchaea group</taxon>
        <taxon>Methanomicrobia</taxon>
        <taxon>Methanosarcinales</taxon>
        <taxon>ANME-2 cluster</taxon>
        <taxon>Candidatus Methanoperedentaceae</taxon>
        <taxon>Candidatus Methanoperedens</taxon>
    </lineage>
</organism>
<comment type="catalytic activity">
    <reaction evidence="7">
        <text>(R)-4'-phosphopantetheine + ATP + H(+) = 3'-dephospho-CoA + diphosphate</text>
        <dbReference type="Rhea" id="RHEA:19801"/>
        <dbReference type="ChEBI" id="CHEBI:15378"/>
        <dbReference type="ChEBI" id="CHEBI:30616"/>
        <dbReference type="ChEBI" id="CHEBI:33019"/>
        <dbReference type="ChEBI" id="CHEBI:57328"/>
        <dbReference type="ChEBI" id="CHEBI:61723"/>
        <dbReference type="EC" id="2.7.7.3"/>
    </reaction>
</comment>
<dbReference type="Pfam" id="PF01467">
    <property type="entry name" value="CTP_transf_like"/>
    <property type="match status" value="1"/>
</dbReference>
<protein>
    <recommendedName>
        <fullName evidence="7">Phosphopantetheine adenylyltransferase</fullName>
        <ecNumber evidence="7">2.7.7.3</ecNumber>
    </recommendedName>
    <alternativeName>
        <fullName evidence="7">Dephospho-CoA pyrophosphorylase</fullName>
    </alternativeName>
    <alternativeName>
        <fullName evidence="7">Pantetheine-phosphate adenylyltransferase</fullName>
        <shortName evidence="7">PPAT</shortName>
    </alternativeName>
</protein>
<dbReference type="EMBL" id="JMIY01000004">
    <property type="protein sequence ID" value="KCZ71722.1"/>
    <property type="molecule type" value="Genomic_DNA"/>
</dbReference>
<evidence type="ECO:0000256" key="4">
    <source>
        <dbReference type="ARBA" id="ARBA00022741"/>
    </source>
</evidence>
<evidence type="ECO:0000256" key="3">
    <source>
        <dbReference type="ARBA" id="ARBA00022695"/>
    </source>
</evidence>
<dbReference type="SUPFAM" id="SSF52374">
    <property type="entry name" value="Nucleotidylyl transferase"/>
    <property type="match status" value="1"/>
</dbReference>
<evidence type="ECO:0000313" key="10">
    <source>
        <dbReference type="Proteomes" id="UP000027153"/>
    </source>
</evidence>
<keyword evidence="10" id="KW-1185">Reference proteome</keyword>
<dbReference type="EC" id="2.7.7.3" evidence="7"/>
<dbReference type="GO" id="GO:0004595">
    <property type="term" value="F:pantetheine-phosphate adenylyltransferase activity"/>
    <property type="evidence" value="ECO:0007669"/>
    <property type="project" value="UniProtKB-UniRule"/>
</dbReference>
<evidence type="ECO:0000256" key="6">
    <source>
        <dbReference type="ARBA" id="ARBA00022993"/>
    </source>
</evidence>
<dbReference type="GO" id="GO:0005737">
    <property type="term" value="C:cytoplasm"/>
    <property type="evidence" value="ECO:0007669"/>
    <property type="project" value="UniProtKB-SubCell"/>
</dbReference>
<keyword evidence="3 7" id="KW-0548">Nucleotidyltransferase</keyword>
<dbReference type="UniPathway" id="UPA00241"/>
<comment type="similarity">
    <text evidence="7">Belongs to the eukaryotic CoaD family.</text>
</comment>
<dbReference type="AlphaFoldDB" id="A0A062V2X1"/>
<dbReference type="Proteomes" id="UP000027153">
    <property type="component" value="Unassembled WGS sequence"/>
</dbReference>
<evidence type="ECO:0000256" key="1">
    <source>
        <dbReference type="ARBA" id="ARBA00022490"/>
    </source>
</evidence>
<dbReference type="RefSeq" id="WP_048090676.1">
    <property type="nucleotide sequence ID" value="NZ_JMIY01000004.1"/>
</dbReference>
<accession>A0A062V2X1</accession>
<sequence length="153" mass="17241">MVRVVIGGTFDPLHDGHKALLVKACELSRGGELVVGLTSDEMVKSKAHKVSDYRSRYDQVMQFIREQGIDPVIIKLDDPYGPTIHDDFDYLIASPETQPTAQDINRIRREKGMRPIRIVPVDYVLAEDGLPISATRISRGEIDEHGRIMKKCL</sequence>
<comment type="pathway">
    <text evidence="7">Cofactor biosynthesis; coenzyme A biosynthesis.</text>
</comment>
<proteinExistence type="inferred from homology"/>
<keyword evidence="4 7" id="KW-0547">Nucleotide-binding</keyword>
<dbReference type="GO" id="GO:0015937">
    <property type="term" value="P:coenzyme A biosynthetic process"/>
    <property type="evidence" value="ECO:0007669"/>
    <property type="project" value="UniProtKB-UniRule"/>
</dbReference>
<dbReference type="HAMAP" id="MF_00647">
    <property type="entry name" value="PPAT_arch"/>
    <property type="match status" value="1"/>
</dbReference>
<keyword evidence="2 7" id="KW-0808">Transferase</keyword>
<comment type="caution">
    <text evidence="9">The sequence shown here is derived from an EMBL/GenBank/DDBJ whole genome shotgun (WGS) entry which is preliminary data.</text>
</comment>
<dbReference type="Gene3D" id="3.40.50.620">
    <property type="entry name" value="HUPs"/>
    <property type="match status" value="1"/>
</dbReference>
<comment type="function">
    <text evidence="7">Reversibly transfers an adenylyl group from ATP to 4'-phosphopantetheine, yielding dephospho-CoA (dPCoA) and pyrophosphate.</text>
</comment>
<comment type="subcellular location">
    <subcellularLocation>
        <location evidence="7">Cytoplasm</location>
    </subcellularLocation>
</comment>
<evidence type="ECO:0000256" key="7">
    <source>
        <dbReference type="HAMAP-Rule" id="MF_00647"/>
    </source>
</evidence>
<evidence type="ECO:0000256" key="2">
    <source>
        <dbReference type="ARBA" id="ARBA00022679"/>
    </source>
</evidence>
<keyword evidence="6 7" id="KW-0173">Coenzyme A biosynthesis</keyword>
<gene>
    <name evidence="7" type="primary">coaD</name>
    <name evidence="9" type="ORF">ANME2D_01776</name>
</gene>
<feature type="domain" description="Cytidyltransferase-like" evidence="8">
    <location>
        <begin position="5"/>
        <end position="138"/>
    </location>
</feature>
<evidence type="ECO:0000256" key="5">
    <source>
        <dbReference type="ARBA" id="ARBA00022840"/>
    </source>
</evidence>
<dbReference type="NCBIfam" id="TIGR00125">
    <property type="entry name" value="cyt_tran_rel"/>
    <property type="match status" value="1"/>
</dbReference>
<reference evidence="9 10" key="1">
    <citation type="journal article" date="2013" name="Nature">
        <title>Anaerobic oxidation of methane coupled to nitrate reduction in a novel archaeal lineage.</title>
        <authorList>
            <person name="Haroon M.F."/>
            <person name="Hu S."/>
            <person name="Shi Y."/>
            <person name="Imelfort M."/>
            <person name="Keller J."/>
            <person name="Hugenholtz P."/>
            <person name="Yuan Z."/>
            <person name="Tyson G.W."/>
        </authorList>
    </citation>
    <scope>NUCLEOTIDE SEQUENCE [LARGE SCALE GENOMIC DNA]</scope>
    <source>
        <strain evidence="9 10">ANME-2d</strain>
    </source>
</reference>